<keyword evidence="6" id="KW-1185">Reference proteome</keyword>
<dbReference type="GO" id="GO:0015562">
    <property type="term" value="F:efflux transmembrane transporter activity"/>
    <property type="evidence" value="ECO:0007669"/>
    <property type="project" value="InterPro"/>
</dbReference>
<accession>U5QMW1</accession>
<protein>
    <submittedName>
        <fullName evidence="5">Outer membrane efflux protein</fullName>
    </submittedName>
</protein>
<evidence type="ECO:0000313" key="5">
    <source>
        <dbReference type="EMBL" id="AGY59010.1"/>
    </source>
</evidence>
<dbReference type="Gene3D" id="1.20.1600.10">
    <property type="entry name" value="Outer membrane efflux proteins (OEP)"/>
    <property type="match status" value="1"/>
</dbReference>
<dbReference type="HOGENOM" id="CLU_012817_7_2_3"/>
<evidence type="ECO:0000256" key="1">
    <source>
        <dbReference type="ARBA" id="ARBA00007613"/>
    </source>
</evidence>
<dbReference type="eggNOG" id="COG1538">
    <property type="taxonomic scope" value="Bacteria"/>
</dbReference>
<reference evidence="5 6" key="1">
    <citation type="journal article" date="2013" name="PLoS ONE">
        <title>Cultivation and Complete Genome Sequencing of Gloeobacter kilaueensis sp. nov., from a Lava Cave in Kilauea Caldera, Hawai'i.</title>
        <authorList>
            <person name="Saw J.H."/>
            <person name="Schatz M."/>
            <person name="Brown M.V."/>
            <person name="Kunkel D.D."/>
            <person name="Foster J.S."/>
            <person name="Shick H."/>
            <person name="Christensen S."/>
            <person name="Hou S."/>
            <person name="Wan X."/>
            <person name="Donachie S.P."/>
        </authorList>
    </citation>
    <scope>NUCLEOTIDE SEQUENCE [LARGE SCALE GENOMIC DNA]</scope>
    <source>
        <strain evidence="6">JS</strain>
    </source>
</reference>
<dbReference type="InterPro" id="IPR010131">
    <property type="entry name" value="MdtP/NodT-like"/>
</dbReference>
<gene>
    <name evidence="5" type="primary">tolC</name>
    <name evidence="5" type="ORF">GKIL_2764</name>
</gene>
<dbReference type="EMBL" id="CP003587">
    <property type="protein sequence ID" value="AGY59010.1"/>
    <property type="molecule type" value="Genomic_DNA"/>
</dbReference>
<dbReference type="Proteomes" id="UP000017396">
    <property type="component" value="Chromosome"/>
</dbReference>
<keyword evidence="2" id="KW-0175">Coiled coil</keyword>
<dbReference type="PANTHER" id="PTHR30203">
    <property type="entry name" value="OUTER MEMBRANE CATION EFFLUX PROTEIN"/>
    <property type="match status" value="1"/>
</dbReference>
<sequence length="565" mass="59927">MRIRSAALLLAVSLSTAWAAHAQNAPTGPDATPTGSGAADLAGPPAQVQRPPIPANPVELRVQNTVSLRLRDAINIALANSTQLLAARYAVEQALAGKFQAQAGLYPTINLNTSYTYSQLPQNTIQRVLINQSTANTPTFNPSQFQQTGTGSVFSSLGVTTGNAIVTATPGSNPLSLALTGAVPAGSAVATVSSGQVPAFNNAQAQALATAFTTATSSSNIGSLFLSESSVVQGSINVNWVVYSSGQVGSAILAAEENLKAATLNYETTRQNVINTVIGSYYDLQTADGNVEIGTASVKSAQASLRDAQAQERAGTGTHFAVLQAQVQLANSVQQNLNALNQRVVNERNLARLLNYDDPTEIKANEPIEQVGDWKLGLNESIQRALTQRTELAYQDTLRRQAKANEAVNYAQYGPQVSLFATGAFYDNMLDQVVGIYTGYSVGAQIQWQLFDGGAAYANAAQFVATARIAEVNYRDTYNTVRYSVETSISTLETARQQIQTANDAVVSATEALRLARRRFESGVGTQTDVITADRDLTQARVNQLTAVIGYNRALVAIQRAVGSL</sequence>
<feature type="signal peptide" evidence="4">
    <location>
        <begin position="1"/>
        <end position="22"/>
    </location>
</feature>
<name>U5QMW1_GLOK1</name>
<dbReference type="STRING" id="1183438.GKIL_2764"/>
<evidence type="ECO:0000256" key="2">
    <source>
        <dbReference type="SAM" id="Coils"/>
    </source>
</evidence>
<dbReference type="AlphaFoldDB" id="U5QMW1"/>
<evidence type="ECO:0000256" key="4">
    <source>
        <dbReference type="SAM" id="SignalP"/>
    </source>
</evidence>
<keyword evidence="4" id="KW-0732">Signal</keyword>
<comment type="similarity">
    <text evidence="1">Belongs to the outer membrane factor (OMF) (TC 1.B.17) family.</text>
</comment>
<dbReference type="InterPro" id="IPR003423">
    <property type="entry name" value="OMP_efflux"/>
</dbReference>
<dbReference type="RefSeq" id="WP_023174222.1">
    <property type="nucleotide sequence ID" value="NC_022600.1"/>
</dbReference>
<dbReference type="KEGG" id="glj:GKIL_2764"/>
<proteinExistence type="inferred from homology"/>
<organism evidence="5 6">
    <name type="scientific">Gloeobacter kilaueensis (strain ATCC BAA-2537 / CCAP 1431/1 / ULC 316 / JS1)</name>
    <dbReference type="NCBI Taxonomy" id="1183438"/>
    <lineage>
        <taxon>Bacteria</taxon>
        <taxon>Bacillati</taxon>
        <taxon>Cyanobacteriota</taxon>
        <taxon>Cyanophyceae</taxon>
        <taxon>Gloeobacterales</taxon>
        <taxon>Gloeobacteraceae</taxon>
        <taxon>Gloeobacter</taxon>
    </lineage>
</organism>
<feature type="coiled-coil region" evidence="2">
    <location>
        <begin position="323"/>
        <end position="350"/>
    </location>
</feature>
<evidence type="ECO:0000313" key="6">
    <source>
        <dbReference type="Proteomes" id="UP000017396"/>
    </source>
</evidence>
<evidence type="ECO:0000256" key="3">
    <source>
        <dbReference type="SAM" id="MobiDB-lite"/>
    </source>
</evidence>
<dbReference type="OrthoDB" id="501974at2"/>
<dbReference type="SUPFAM" id="SSF56954">
    <property type="entry name" value="Outer membrane efflux proteins (OEP)"/>
    <property type="match status" value="1"/>
</dbReference>
<feature type="chain" id="PRO_5004664086" evidence="4">
    <location>
        <begin position="23"/>
        <end position="565"/>
    </location>
</feature>
<dbReference type="PANTHER" id="PTHR30203:SF30">
    <property type="entry name" value="OUTER MEMBRANE PROTEIN-RELATED"/>
    <property type="match status" value="1"/>
</dbReference>
<feature type="region of interest" description="Disordered" evidence="3">
    <location>
        <begin position="24"/>
        <end position="53"/>
    </location>
</feature>
<dbReference type="Pfam" id="PF02321">
    <property type="entry name" value="OEP"/>
    <property type="match status" value="2"/>
</dbReference>